<dbReference type="PANTHER" id="PTHR45772:SF7">
    <property type="entry name" value="AMINO ACID ABC TRANSPORTER ATP-BINDING PROTEIN"/>
    <property type="match status" value="1"/>
</dbReference>
<gene>
    <name evidence="6" type="ORF">CIT31_29340</name>
</gene>
<dbReference type="EMBL" id="NPKH01000037">
    <property type="protein sequence ID" value="PAP92203.1"/>
    <property type="molecule type" value="Genomic_DNA"/>
</dbReference>
<dbReference type="GO" id="GO:0005304">
    <property type="term" value="F:L-valine transmembrane transporter activity"/>
    <property type="evidence" value="ECO:0007669"/>
    <property type="project" value="TreeGrafter"/>
</dbReference>
<dbReference type="PROSITE" id="PS00211">
    <property type="entry name" value="ABC_TRANSPORTER_1"/>
    <property type="match status" value="1"/>
</dbReference>
<reference evidence="6 7" key="1">
    <citation type="submission" date="2017-08" db="EMBL/GenBank/DDBJ databases">
        <title>Mesorhizobium wenxinae sp. nov., a novel rhizobial species isolated from root nodules of chickpea (Cicer arietinum L.).</title>
        <authorList>
            <person name="Zhang J."/>
        </authorList>
    </citation>
    <scope>NUCLEOTIDE SEQUENCE [LARGE SCALE GENOMIC DNA]</scope>
    <source>
        <strain evidence="7">WYCCWR 10019</strain>
    </source>
</reference>
<dbReference type="GO" id="GO:0015192">
    <property type="term" value="F:L-phenylalanine transmembrane transporter activity"/>
    <property type="evidence" value="ECO:0007669"/>
    <property type="project" value="TreeGrafter"/>
</dbReference>
<evidence type="ECO:0000256" key="2">
    <source>
        <dbReference type="ARBA" id="ARBA00022448"/>
    </source>
</evidence>
<dbReference type="GO" id="GO:1903805">
    <property type="term" value="P:L-valine import across plasma membrane"/>
    <property type="evidence" value="ECO:0007669"/>
    <property type="project" value="TreeGrafter"/>
</dbReference>
<dbReference type="Pfam" id="PF00005">
    <property type="entry name" value="ABC_tran"/>
    <property type="match status" value="1"/>
</dbReference>
<comment type="caution">
    <text evidence="6">The sequence shown here is derived from an EMBL/GenBank/DDBJ whole genome shotgun (WGS) entry which is preliminary data.</text>
</comment>
<accession>A0A271K8V3</accession>
<dbReference type="AlphaFoldDB" id="A0A271K8V3"/>
<dbReference type="GO" id="GO:0042941">
    <property type="term" value="P:D-alanine transmembrane transport"/>
    <property type="evidence" value="ECO:0007669"/>
    <property type="project" value="TreeGrafter"/>
</dbReference>
<evidence type="ECO:0000313" key="7">
    <source>
        <dbReference type="Proteomes" id="UP000215931"/>
    </source>
</evidence>
<feature type="domain" description="ABC transporter" evidence="5">
    <location>
        <begin position="22"/>
        <end position="270"/>
    </location>
</feature>
<dbReference type="Gene3D" id="3.40.50.300">
    <property type="entry name" value="P-loop containing nucleotide triphosphate hydrolases"/>
    <property type="match status" value="1"/>
</dbReference>
<dbReference type="GO" id="GO:0005524">
    <property type="term" value="F:ATP binding"/>
    <property type="evidence" value="ECO:0007669"/>
    <property type="project" value="UniProtKB-KW"/>
</dbReference>
<dbReference type="PROSITE" id="PS50893">
    <property type="entry name" value="ABC_TRANSPORTER_2"/>
    <property type="match status" value="1"/>
</dbReference>
<proteinExistence type="inferred from homology"/>
<dbReference type="GO" id="GO:0015188">
    <property type="term" value="F:L-isoleucine transmembrane transporter activity"/>
    <property type="evidence" value="ECO:0007669"/>
    <property type="project" value="TreeGrafter"/>
</dbReference>
<dbReference type="InterPro" id="IPR003593">
    <property type="entry name" value="AAA+_ATPase"/>
</dbReference>
<dbReference type="GO" id="GO:1903806">
    <property type="term" value="P:L-isoleucine import across plasma membrane"/>
    <property type="evidence" value="ECO:0007669"/>
    <property type="project" value="TreeGrafter"/>
</dbReference>
<dbReference type="SMART" id="SM00382">
    <property type="entry name" value="AAA"/>
    <property type="match status" value="1"/>
</dbReference>
<dbReference type="GO" id="GO:0015808">
    <property type="term" value="P:L-alanine transport"/>
    <property type="evidence" value="ECO:0007669"/>
    <property type="project" value="TreeGrafter"/>
</dbReference>
<dbReference type="GO" id="GO:0005886">
    <property type="term" value="C:plasma membrane"/>
    <property type="evidence" value="ECO:0007669"/>
    <property type="project" value="TreeGrafter"/>
</dbReference>
<dbReference type="InterPro" id="IPR051120">
    <property type="entry name" value="ABC_AA/LPS_Transport"/>
</dbReference>
<evidence type="ECO:0000313" key="6">
    <source>
        <dbReference type="EMBL" id="PAP92203.1"/>
    </source>
</evidence>
<keyword evidence="3" id="KW-0547">Nucleotide-binding</keyword>
<evidence type="ECO:0000256" key="3">
    <source>
        <dbReference type="ARBA" id="ARBA00022741"/>
    </source>
</evidence>
<keyword evidence="4" id="KW-0067">ATP-binding</keyword>
<keyword evidence="2" id="KW-0813">Transport</keyword>
<dbReference type="InterPro" id="IPR032823">
    <property type="entry name" value="BCA_ABC_TP_C"/>
</dbReference>
<evidence type="ECO:0000259" key="5">
    <source>
        <dbReference type="PROSITE" id="PS50893"/>
    </source>
</evidence>
<dbReference type="GO" id="GO:0016887">
    <property type="term" value="F:ATP hydrolysis activity"/>
    <property type="evidence" value="ECO:0007669"/>
    <property type="project" value="InterPro"/>
</dbReference>
<dbReference type="SUPFAM" id="SSF52540">
    <property type="entry name" value="P-loop containing nucleoside triphosphate hydrolases"/>
    <property type="match status" value="1"/>
</dbReference>
<keyword evidence="7" id="KW-1185">Reference proteome</keyword>
<dbReference type="PANTHER" id="PTHR45772">
    <property type="entry name" value="CONSERVED COMPONENT OF ABC TRANSPORTER FOR NATURAL AMINO ACIDS-RELATED"/>
    <property type="match status" value="1"/>
</dbReference>
<protein>
    <recommendedName>
        <fullName evidence="5">ABC transporter domain-containing protein</fullName>
    </recommendedName>
</protein>
<dbReference type="OrthoDB" id="9779872at2"/>
<sequence>MTTPIKAAQRLGETQELAPVLLRTSDLTMRFGGLTALDKVNVDVRRGSIHSVIGPNGAGKTTLFNCIMQANRISSGDIHFASERLVGLTPDKVAAAGIARTYQNIRLFTGITAIENLLVGMHRQLKSHWWEAVINSARCRLDEKKAHEEACEILNFIGLSGRGDMLARNLSYGDQRRLEIGRALCTKPKLLMLDEPTAGMNPREITEMMHFILRIRDVFNLTIVLIEHQMRLVMQVSDTVTVLDHGVKIAEGDPAHVKSHPAVIEAYLGRAAHRQEQPA</sequence>
<dbReference type="CDD" id="cd03219">
    <property type="entry name" value="ABC_Mj1267_LivG_branched"/>
    <property type="match status" value="1"/>
</dbReference>
<dbReference type="Pfam" id="PF12399">
    <property type="entry name" value="BCA_ABC_TP_C"/>
    <property type="match status" value="1"/>
</dbReference>
<dbReference type="InterPro" id="IPR003439">
    <property type="entry name" value="ABC_transporter-like_ATP-bd"/>
</dbReference>
<evidence type="ECO:0000256" key="4">
    <source>
        <dbReference type="ARBA" id="ARBA00022840"/>
    </source>
</evidence>
<organism evidence="6 7">
    <name type="scientific">Mesorhizobium wenxiniae</name>
    <dbReference type="NCBI Taxonomy" id="2014805"/>
    <lineage>
        <taxon>Bacteria</taxon>
        <taxon>Pseudomonadati</taxon>
        <taxon>Pseudomonadota</taxon>
        <taxon>Alphaproteobacteria</taxon>
        <taxon>Hyphomicrobiales</taxon>
        <taxon>Phyllobacteriaceae</taxon>
        <taxon>Mesorhizobium</taxon>
    </lineage>
</organism>
<dbReference type="Proteomes" id="UP000215931">
    <property type="component" value="Unassembled WGS sequence"/>
</dbReference>
<dbReference type="InterPro" id="IPR017871">
    <property type="entry name" value="ABC_transporter-like_CS"/>
</dbReference>
<dbReference type="FunFam" id="3.40.50.300:FF:000421">
    <property type="entry name" value="Branched-chain amino acid ABC transporter ATP-binding protein"/>
    <property type="match status" value="1"/>
</dbReference>
<comment type="similarity">
    <text evidence="1">Belongs to the ABC transporter superfamily.</text>
</comment>
<evidence type="ECO:0000256" key="1">
    <source>
        <dbReference type="ARBA" id="ARBA00005417"/>
    </source>
</evidence>
<dbReference type="InterPro" id="IPR027417">
    <property type="entry name" value="P-loop_NTPase"/>
</dbReference>
<name>A0A271K8V3_9HYPH</name>